<dbReference type="EMBL" id="VORV01000020">
    <property type="protein sequence ID" value="TXD75708.1"/>
    <property type="molecule type" value="Genomic_DNA"/>
</dbReference>
<dbReference type="OrthoDB" id="595476at2"/>
<evidence type="ECO:0000256" key="1">
    <source>
        <dbReference type="ARBA" id="ARBA00022649"/>
    </source>
</evidence>
<dbReference type="Proteomes" id="UP000321927">
    <property type="component" value="Unassembled WGS sequence"/>
</dbReference>
<organism evidence="2 4">
    <name type="scientific">Algoriphagus ratkowskyi</name>
    <dbReference type="NCBI Taxonomy" id="57028"/>
    <lineage>
        <taxon>Bacteria</taxon>
        <taxon>Pseudomonadati</taxon>
        <taxon>Bacteroidota</taxon>
        <taxon>Cytophagia</taxon>
        <taxon>Cytophagales</taxon>
        <taxon>Cyclobacteriaceae</taxon>
        <taxon>Algoriphagus</taxon>
    </lineage>
</organism>
<dbReference type="InterPro" id="IPR035093">
    <property type="entry name" value="RelE/ParE_toxin_dom_sf"/>
</dbReference>
<dbReference type="Gene3D" id="3.30.2310.20">
    <property type="entry name" value="RelE-like"/>
    <property type="match status" value="1"/>
</dbReference>
<accession>A0A2W7RI85</accession>
<comment type="caution">
    <text evidence="2">The sequence shown here is derived from an EMBL/GenBank/DDBJ whole genome shotgun (WGS) entry which is preliminary data.</text>
</comment>
<reference evidence="2 4" key="1">
    <citation type="submission" date="2018-06" db="EMBL/GenBank/DDBJ databases">
        <title>Genomic Encyclopedia of Archaeal and Bacterial Type Strains, Phase II (KMG-II): from individual species to whole genera.</title>
        <authorList>
            <person name="Goeker M."/>
        </authorList>
    </citation>
    <scope>NUCLEOTIDE SEQUENCE [LARGE SCALE GENOMIC DNA]</scope>
    <source>
        <strain evidence="2 4">DSM 22686</strain>
    </source>
</reference>
<reference evidence="3 5" key="2">
    <citation type="submission" date="2019-08" db="EMBL/GenBank/DDBJ databases">
        <title>Genome of Algoriphagus ratkowskyi IC026.</title>
        <authorList>
            <person name="Bowman J.P."/>
        </authorList>
    </citation>
    <scope>NUCLEOTIDE SEQUENCE [LARGE SCALE GENOMIC DNA]</scope>
    <source>
        <strain evidence="3 5">IC026</strain>
    </source>
</reference>
<evidence type="ECO:0000313" key="3">
    <source>
        <dbReference type="EMBL" id="TXD75708.1"/>
    </source>
</evidence>
<evidence type="ECO:0000313" key="5">
    <source>
        <dbReference type="Proteomes" id="UP000321927"/>
    </source>
</evidence>
<keyword evidence="1" id="KW-1277">Toxin-antitoxin system</keyword>
<evidence type="ECO:0000313" key="4">
    <source>
        <dbReference type="Proteomes" id="UP000249115"/>
    </source>
</evidence>
<dbReference type="Pfam" id="PF05016">
    <property type="entry name" value="ParE_toxin"/>
    <property type="match status" value="1"/>
</dbReference>
<sequence>MKFIFVDNAKVNSDIKKAVAYYNDINPKLAKQFLSRIREAKSRISQSPEAFQIKYNQVRTVLLNQFPYHIHYLFDPSKNRIVILAIIHSHQNSQDYTIR</sequence>
<gene>
    <name evidence="3" type="ORF">ESW18_19310</name>
    <name evidence="2" type="ORF">LV84_04048</name>
</gene>
<dbReference type="Proteomes" id="UP000249115">
    <property type="component" value="Unassembled WGS sequence"/>
</dbReference>
<dbReference type="InterPro" id="IPR007712">
    <property type="entry name" value="RelE/ParE_toxin"/>
</dbReference>
<dbReference type="AlphaFoldDB" id="A0A2W7RI85"/>
<dbReference type="EMBL" id="QKZU01000023">
    <property type="protein sequence ID" value="PZX50485.1"/>
    <property type="molecule type" value="Genomic_DNA"/>
</dbReference>
<name>A0A2W7RI85_9BACT</name>
<protein>
    <submittedName>
        <fullName evidence="2">Plasmid stabilization system protein ParE</fullName>
    </submittedName>
    <submittedName>
        <fullName evidence="3">Type II toxin-antitoxin system RelE/ParE family toxin</fullName>
    </submittedName>
</protein>
<evidence type="ECO:0000313" key="2">
    <source>
        <dbReference type="EMBL" id="PZX50485.1"/>
    </source>
</evidence>
<dbReference type="RefSeq" id="WP_086503144.1">
    <property type="nucleotide sequence ID" value="NZ_MSSV01000027.1"/>
</dbReference>
<keyword evidence="5" id="KW-1185">Reference proteome</keyword>
<proteinExistence type="predicted"/>